<evidence type="ECO:0000313" key="7">
    <source>
        <dbReference type="Proteomes" id="UP000006175"/>
    </source>
</evidence>
<evidence type="ECO:0000256" key="1">
    <source>
        <dbReference type="ARBA" id="ARBA00010808"/>
    </source>
</evidence>
<dbReference type="HAMAP" id="MF_00410">
    <property type="entry name" value="Ribosomal_eL31"/>
    <property type="match status" value="1"/>
</dbReference>
<dbReference type="GO" id="GO:0006412">
    <property type="term" value="P:translation"/>
    <property type="evidence" value="ECO:0007669"/>
    <property type="project" value="UniProtKB-UniRule"/>
</dbReference>
<evidence type="ECO:0000256" key="4">
    <source>
        <dbReference type="ARBA" id="ARBA00035230"/>
    </source>
</evidence>
<keyword evidence="7" id="KW-1185">Reference proteome</keyword>
<dbReference type="eggNOG" id="arCOG04473">
    <property type="taxonomic scope" value="Archaea"/>
</dbReference>
<sequence length="92" mass="11072">MSESGGMVKSVHVIPLKRVYFGRRMNRADRAIRLVRKYVARHFKDAEKIILDPELNKYIWSYGREKPPRRVVVEIRFNKDEKEARVFLKRVK</sequence>
<dbReference type="InterPro" id="IPR023621">
    <property type="entry name" value="Ribosomal_eL31_dom_sf"/>
</dbReference>
<dbReference type="CDD" id="cd00463">
    <property type="entry name" value="Ribosomal_L31e"/>
    <property type="match status" value="1"/>
</dbReference>
<dbReference type="SUPFAM" id="SSF54575">
    <property type="entry name" value="Ribosomal protein L31e"/>
    <property type="match status" value="1"/>
</dbReference>
<gene>
    <name evidence="5" type="primary">rpl31e</name>
    <name evidence="6" type="ORF">Desfe_1226</name>
</gene>
<dbReference type="GeneID" id="13061619"/>
<dbReference type="OrthoDB" id="10127at2157"/>
<dbReference type="InterPro" id="IPR000054">
    <property type="entry name" value="Ribosomal_eL31"/>
</dbReference>
<dbReference type="KEGG" id="dfd:Desfe_1226"/>
<dbReference type="Proteomes" id="UP000006175">
    <property type="component" value="Chromosome"/>
</dbReference>
<evidence type="ECO:0000256" key="5">
    <source>
        <dbReference type="HAMAP-Rule" id="MF_00410"/>
    </source>
</evidence>
<dbReference type="Gene3D" id="3.10.440.10">
    <property type="match status" value="1"/>
</dbReference>
<dbReference type="NCBIfam" id="NF002258">
    <property type="entry name" value="PRK01192.1-1"/>
    <property type="match status" value="1"/>
</dbReference>
<dbReference type="RefSeq" id="WP_014767991.1">
    <property type="nucleotide sequence ID" value="NC_018001.1"/>
</dbReference>
<dbReference type="Pfam" id="PF01198">
    <property type="entry name" value="Ribosomal_L31e"/>
    <property type="match status" value="1"/>
</dbReference>
<dbReference type="HOGENOM" id="CLU_112570_3_1_2"/>
<evidence type="ECO:0000256" key="2">
    <source>
        <dbReference type="ARBA" id="ARBA00022980"/>
    </source>
</evidence>
<keyword evidence="3 5" id="KW-0687">Ribonucleoprotein</keyword>
<accession>I3XT22</accession>
<protein>
    <recommendedName>
        <fullName evidence="4 5">Large ribosomal subunit protein eL31</fullName>
    </recommendedName>
</protein>
<dbReference type="GO" id="GO:1990904">
    <property type="term" value="C:ribonucleoprotein complex"/>
    <property type="evidence" value="ECO:0007669"/>
    <property type="project" value="UniProtKB-KW"/>
</dbReference>
<keyword evidence="2 5" id="KW-0689">Ribosomal protein</keyword>
<dbReference type="GO" id="GO:0005840">
    <property type="term" value="C:ribosome"/>
    <property type="evidence" value="ECO:0007669"/>
    <property type="project" value="UniProtKB-KW"/>
</dbReference>
<evidence type="ECO:0000313" key="6">
    <source>
        <dbReference type="EMBL" id="AFL67096.1"/>
    </source>
</evidence>
<organism evidence="6 7">
    <name type="scientific">Desulfurococcus amylolyticus DSM 16532</name>
    <dbReference type="NCBI Taxonomy" id="768672"/>
    <lineage>
        <taxon>Archaea</taxon>
        <taxon>Thermoproteota</taxon>
        <taxon>Thermoprotei</taxon>
        <taxon>Desulfurococcales</taxon>
        <taxon>Desulfurococcaceae</taxon>
        <taxon>Desulfurococcus</taxon>
    </lineage>
</organism>
<proteinExistence type="inferred from homology"/>
<dbReference type="EMBL" id="CP003321">
    <property type="protein sequence ID" value="AFL67096.1"/>
    <property type="molecule type" value="Genomic_DNA"/>
</dbReference>
<dbReference type="AlphaFoldDB" id="I3XT22"/>
<dbReference type="GO" id="GO:0003735">
    <property type="term" value="F:structural constituent of ribosome"/>
    <property type="evidence" value="ECO:0007669"/>
    <property type="project" value="InterPro"/>
</dbReference>
<evidence type="ECO:0000256" key="3">
    <source>
        <dbReference type="ARBA" id="ARBA00023274"/>
    </source>
</evidence>
<reference evidence="6 7" key="1">
    <citation type="journal article" date="2012" name="J. Bacteriol.">
        <title>Complete Genome Sequence of Desulfurococcus fermentans, a Hyperthermophilic Cellulolytic Crenarchaeon Isolated from a Freshwater Hot Spring in Kamchatka, Russia.</title>
        <authorList>
            <person name="Susanti D."/>
            <person name="Johnson E.F."/>
            <person name="Rodriguez J.R."/>
            <person name="Anderson I."/>
            <person name="Perevalova A.A."/>
            <person name="Kyrpides N."/>
            <person name="Lucas S."/>
            <person name="Han J."/>
            <person name="Lapidus A."/>
            <person name="Cheng J.F."/>
            <person name="Goodwin L."/>
            <person name="Pitluck S."/>
            <person name="Mavrommatis K."/>
            <person name="Peters L."/>
            <person name="Land M.L."/>
            <person name="Hauser L."/>
            <person name="Gopalan V."/>
            <person name="Chan P.P."/>
            <person name="Lowe T.M."/>
            <person name="Atomi H."/>
            <person name="Bonch-Osmolovskaya E.A."/>
            <person name="Woyke T."/>
            <person name="Mukhopadhyay B."/>
        </authorList>
    </citation>
    <scope>NUCLEOTIDE SEQUENCE [LARGE SCALE GENOMIC DNA]</scope>
    <source>
        <strain evidence="6 7">DSM 16532</strain>
    </source>
</reference>
<dbReference type="SMART" id="SM01380">
    <property type="entry name" value="Ribosomal_L31e"/>
    <property type="match status" value="1"/>
</dbReference>
<name>I3XT22_DESAM</name>
<comment type="similarity">
    <text evidence="1 5">Belongs to the eukaryotic ribosomal protein eL31 family.</text>
</comment>